<name>A0A4R4VYX5_9PSEU</name>
<sequence length="159" mass="17509">MDLGIRHDVRTDLTQLIDLASLLVWSDDDNKCGVRHHTEDQKKVLDAAEERLALHGLGQQIAGAGEWLEEPIVNSDAFADAMDLPLIAFNVAAGCSEPVRSVLGEIIARESVVGLWNEHTSTSPLQVFDAWAEQVRAVSIRLAGAFRHRYNTSAKPWSP</sequence>
<evidence type="ECO:0000313" key="2">
    <source>
        <dbReference type="Proteomes" id="UP000295674"/>
    </source>
</evidence>
<dbReference type="RefSeq" id="WP_132673359.1">
    <property type="nucleotide sequence ID" value="NZ_SMKS01000008.1"/>
</dbReference>
<protein>
    <submittedName>
        <fullName evidence="1">Uncharacterized protein</fullName>
    </submittedName>
</protein>
<gene>
    <name evidence="1" type="ORF">E1181_08250</name>
</gene>
<dbReference type="AlphaFoldDB" id="A0A4R4VYX5"/>
<evidence type="ECO:0000313" key="1">
    <source>
        <dbReference type="EMBL" id="TDD08154.1"/>
    </source>
</evidence>
<dbReference type="Proteomes" id="UP000295674">
    <property type="component" value="Unassembled WGS sequence"/>
</dbReference>
<keyword evidence="2" id="KW-1185">Reference proteome</keyword>
<proteinExistence type="predicted"/>
<organism evidence="1 2">
    <name type="scientific">Saccharopolyspora terrae</name>
    <dbReference type="NCBI Taxonomy" id="2530384"/>
    <lineage>
        <taxon>Bacteria</taxon>
        <taxon>Bacillati</taxon>
        <taxon>Actinomycetota</taxon>
        <taxon>Actinomycetes</taxon>
        <taxon>Pseudonocardiales</taxon>
        <taxon>Pseudonocardiaceae</taxon>
        <taxon>Saccharopolyspora</taxon>
    </lineage>
</organism>
<accession>A0A4R4VYX5</accession>
<dbReference type="EMBL" id="SMKS01000008">
    <property type="protein sequence ID" value="TDD08154.1"/>
    <property type="molecule type" value="Genomic_DNA"/>
</dbReference>
<reference evidence="1 2" key="1">
    <citation type="submission" date="2019-03" db="EMBL/GenBank/DDBJ databases">
        <title>Draft genome sequences of novel Actinobacteria.</title>
        <authorList>
            <person name="Sahin N."/>
            <person name="Ay H."/>
            <person name="Saygin H."/>
        </authorList>
    </citation>
    <scope>NUCLEOTIDE SEQUENCE [LARGE SCALE GENOMIC DNA]</scope>
    <source>
        <strain evidence="1 2">16K309</strain>
    </source>
</reference>
<comment type="caution">
    <text evidence="1">The sequence shown here is derived from an EMBL/GenBank/DDBJ whole genome shotgun (WGS) entry which is preliminary data.</text>
</comment>